<evidence type="ECO:0000313" key="2">
    <source>
        <dbReference type="EMBL" id="WHY31652.1"/>
    </source>
</evidence>
<feature type="domain" description="Dit-like phage tail protein N-terminal" evidence="1">
    <location>
        <begin position="11"/>
        <end position="119"/>
    </location>
</feature>
<dbReference type="Pfam" id="PF21821">
    <property type="entry name" value="Dit_like"/>
    <property type="match status" value="1"/>
</dbReference>
<evidence type="ECO:0000259" key="1">
    <source>
        <dbReference type="Pfam" id="PF21821"/>
    </source>
</evidence>
<organism evidence="2 3">
    <name type="scientific">Bacillus wiedmannii</name>
    <dbReference type="NCBI Taxonomy" id="1890302"/>
    <lineage>
        <taxon>Bacteria</taxon>
        <taxon>Bacillati</taxon>
        <taxon>Bacillota</taxon>
        <taxon>Bacilli</taxon>
        <taxon>Bacillales</taxon>
        <taxon>Bacillaceae</taxon>
        <taxon>Bacillus</taxon>
        <taxon>Bacillus cereus group</taxon>
    </lineage>
</organism>
<gene>
    <name evidence="2" type="ORF">QNH45_13070</name>
</gene>
<dbReference type="EMBL" id="CP126099">
    <property type="protein sequence ID" value="WHY31652.1"/>
    <property type="molecule type" value="Genomic_DNA"/>
</dbReference>
<dbReference type="InterPro" id="IPR048494">
    <property type="entry name" value="Dit-like_N"/>
</dbReference>
<dbReference type="AlphaFoldDB" id="A0AA95LWZ8"/>
<dbReference type="Proteomes" id="UP001178303">
    <property type="component" value="Chromosome"/>
</dbReference>
<reference evidence="2" key="1">
    <citation type="submission" date="2023-05" db="EMBL/GenBank/DDBJ databases">
        <title>Comparative genomics of Bacillaceae isolates and their secondary metabolite potential.</title>
        <authorList>
            <person name="Song L."/>
            <person name="Nielsen L.J."/>
            <person name="Mohite O."/>
            <person name="Xu X."/>
            <person name="Weber T."/>
            <person name="Kovacs A.T."/>
        </authorList>
    </citation>
    <scope>NUCLEOTIDE SEQUENCE</scope>
    <source>
        <strain evidence="2">LN15</strain>
    </source>
</reference>
<name>A0AA95LWZ8_9BACI</name>
<dbReference type="RefSeq" id="WP_283886081.1">
    <property type="nucleotide sequence ID" value="NZ_CP126099.1"/>
</dbReference>
<accession>A0AA95LWZ8</accession>
<sequence length="139" mass="15036">MPKAKLGDIILDTVYDENPKYGVKVTEHPIEDGESIADHVERETDKMDISGILTGPEASAKLSKLIRYQKQGKVMDYVYRNGVFGVVIGSFNTSHGVEVKGGLKFSMTLVSVRIAKPSVLAEAIQTKAVSSAGRKQPTG</sequence>
<proteinExistence type="predicted"/>
<protein>
    <recommendedName>
        <fullName evidence="1">Dit-like phage tail protein N-terminal domain-containing protein</fullName>
    </recommendedName>
</protein>
<evidence type="ECO:0000313" key="3">
    <source>
        <dbReference type="Proteomes" id="UP001178303"/>
    </source>
</evidence>